<name>A0A3M5X5F8_PSEAP</name>
<evidence type="ECO:0000313" key="2">
    <source>
        <dbReference type="Proteomes" id="UP000274315"/>
    </source>
</evidence>
<dbReference type="PANTHER" id="PTHR30367:SF12">
    <property type="entry name" value="P-HYDROXYBENZOIC ACID EFFLUX PUMP SUBUNIT AAEA"/>
    <property type="match status" value="1"/>
</dbReference>
<gene>
    <name evidence="1" type="ORF">ALP24_05598</name>
</gene>
<sequence>MKKFFSLFATLLVLAIALWIGRTLWVDYMDSPWTRDGRVRADIINVAADVSGTVVDVPVHDNQWVKRGDLLMQI</sequence>
<proteinExistence type="predicted"/>
<dbReference type="Gene3D" id="2.40.50.100">
    <property type="match status" value="1"/>
</dbReference>
<organism evidence="1 2">
    <name type="scientific">Pseudomonas syringae pv. aptata</name>
    <dbReference type="NCBI Taxonomy" id="83167"/>
    <lineage>
        <taxon>Bacteria</taxon>
        <taxon>Pseudomonadati</taxon>
        <taxon>Pseudomonadota</taxon>
        <taxon>Gammaproteobacteria</taxon>
        <taxon>Pseudomonadales</taxon>
        <taxon>Pseudomonadaceae</taxon>
        <taxon>Pseudomonas</taxon>
        <taxon>Pseudomonas syringae</taxon>
    </lineage>
</organism>
<dbReference type="AlphaFoldDB" id="A0A3M5X5F8"/>
<accession>A0A3M5X5F8</accession>
<dbReference type="EMBL" id="RBUF01000126">
    <property type="protein sequence ID" value="RMU77157.1"/>
    <property type="molecule type" value="Genomic_DNA"/>
</dbReference>
<protein>
    <submittedName>
        <fullName evidence="1">Fusaric acid resistance protein</fullName>
    </submittedName>
</protein>
<dbReference type="InterPro" id="IPR050393">
    <property type="entry name" value="MFP_Efflux_Pump"/>
</dbReference>
<comment type="caution">
    <text evidence="1">The sequence shown here is derived from an EMBL/GenBank/DDBJ whole genome shotgun (WGS) entry which is preliminary data.</text>
</comment>
<evidence type="ECO:0000313" key="1">
    <source>
        <dbReference type="EMBL" id="RMU77157.1"/>
    </source>
</evidence>
<reference evidence="1 2" key="1">
    <citation type="submission" date="2018-08" db="EMBL/GenBank/DDBJ databases">
        <title>Recombination of ecologically and evolutionarily significant loci maintains genetic cohesion in the Pseudomonas syringae species complex.</title>
        <authorList>
            <person name="Dillon M."/>
            <person name="Thakur S."/>
            <person name="Almeida R.N.D."/>
            <person name="Weir B.S."/>
            <person name="Guttman D.S."/>
        </authorList>
    </citation>
    <scope>NUCLEOTIDE SEQUENCE [LARGE SCALE GENOMIC DNA]</scope>
    <source>
        <strain evidence="1 2">ICMP 11935</strain>
    </source>
</reference>
<dbReference type="PANTHER" id="PTHR30367">
    <property type="entry name" value="P-HYDROXYBENZOIC ACID EFFLUX PUMP SUBUNIT AAEA-RELATED"/>
    <property type="match status" value="1"/>
</dbReference>
<dbReference type="Proteomes" id="UP000274315">
    <property type="component" value="Unassembled WGS sequence"/>
</dbReference>
<feature type="non-terminal residue" evidence="1">
    <location>
        <position position="74"/>
    </location>
</feature>